<dbReference type="SUPFAM" id="SSF52540">
    <property type="entry name" value="P-loop containing nucleoside triphosphate hydrolases"/>
    <property type="match status" value="1"/>
</dbReference>
<dbReference type="RefSeq" id="WP_154484615.1">
    <property type="nucleotide sequence ID" value="NZ_VULR01000013.1"/>
</dbReference>
<feature type="domain" description="DNA mismatch repair proteins mutS family" evidence="6">
    <location>
        <begin position="337"/>
        <end position="541"/>
    </location>
</feature>
<evidence type="ECO:0000256" key="3">
    <source>
        <dbReference type="ARBA" id="ARBA00023125"/>
    </source>
</evidence>
<feature type="domain" description="DNA mismatch repair protein MutS core" evidence="5">
    <location>
        <begin position="9"/>
        <end position="320"/>
    </location>
</feature>
<dbReference type="InterPro" id="IPR027417">
    <property type="entry name" value="P-loop_NTPase"/>
</dbReference>
<dbReference type="PANTHER" id="PTHR11361">
    <property type="entry name" value="DNA MISMATCH REPAIR PROTEIN MUTS FAMILY MEMBER"/>
    <property type="match status" value="1"/>
</dbReference>
<dbReference type="InterPro" id="IPR036187">
    <property type="entry name" value="DNA_mismatch_repair_MutS_sf"/>
</dbReference>
<dbReference type="OrthoDB" id="9777812at2"/>
<reference evidence="7 8" key="1">
    <citation type="submission" date="2019-08" db="EMBL/GenBank/DDBJ databases">
        <title>In-depth cultivation of the pig gut microbiome towards novel bacterial diversity and tailored functional studies.</title>
        <authorList>
            <person name="Wylensek D."/>
            <person name="Hitch T.C.A."/>
            <person name="Clavel T."/>
        </authorList>
    </citation>
    <scope>NUCLEOTIDE SEQUENCE [LARGE SCALE GENOMIC DNA]</scope>
    <source>
        <strain evidence="7 8">Med78-601-WT-4W-RMD-3</strain>
    </source>
</reference>
<dbReference type="AlphaFoldDB" id="A0A844FJ05"/>
<dbReference type="Pfam" id="PF00488">
    <property type="entry name" value="MutS_V"/>
    <property type="match status" value="1"/>
</dbReference>
<accession>A0A844FJ05</accession>
<dbReference type="SMART" id="SM00534">
    <property type="entry name" value="MUTSac"/>
    <property type="match status" value="1"/>
</dbReference>
<keyword evidence="3" id="KW-0238">DNA-binding</keyword>
<proteinExistence type="predicted"/>
<dbReference type="InterPro" id="IPR000432">
    <property type="entry name" value="DNA_mismatch_repair_MutS_C"/>
</dbReference>
<evidence type="ECO:0000256" key="2">
    <source>
        <dbReference type="ARBA" id="ARBA00022840"/>
    </source>
</evidence>
<evidence type="ECO:0000256" key="4">
    <source>
        <dbReference type="SAM" id="Coils"/>
    </source>
</evidence>
<dbReference type="SMART" id="SM00533">
    <property type="entry name" value="MUTSd"/>
    <property type="match status" value="1"/>
</dbReference>
<evidence type="ECO:0000256" key="1">
    <source>
        <dbReference type="ARBA" id="ARBA00022741"/>
    </source>
</evidence>
<keyword evidence="2" id="KW-0067">ATP-binding</keyword>
<gene>
    <name evidence="7" type="ORF">FYJ27_09400</name>
</gene>
<dbReference type="GO" id="GO:0030983">
    <property type="term" value="F:mismatched DNA binding"/>
    <property type="evidence" value="ECO:0007669"/>
    <property type="project" value="InterPro"/>
</dbReference>
<feature type="coiled-coil region" evidence="4">
    <location>
        <begin position="150"/>
        <end position="184"/>
    </location>
</feature>
<evidence type="ECO:0000313" key="7">
    <source>
        <dbReference type="EMBL" id="MSS43940.1"/>
    </source>
</evidence>
<evidence type="ECO:0000259" key="5">
    <source>
        <dbReference type="SMART" id="SM00533"/>
    </source>
</evidence>
<keyword evidence="1" id="KW-0547">Nucleotide-binding</keyword>
<protein>
    <submittedName>
        <fullName evidence="7">DNA mismatch repair protein MutS</fullName>
    </submittedName>
</protein>
<dbReference type="InterPro" id="IPR007696">
    <property type="entry name" value="DNA_mismatch_repair_MutS_core"/>
</dbReference>
<dbReference type="SUPFAM" id="SSF48334">
    <property type="entry name" value="DNA repair protein MutS, domain III"/>
    <property type="match status" value="1"/>
</dbReference>
<dbReference type="Proteomes" id="UP000462760">
    <property type="component" value="Unassembled WGS sequence"/>
</dbReference>
<dbReference type="Gene3D" id="3.40.50.300">
    <property type="entry name" value="P-loop containing nucleotide triphosphate hydrolases"/>
    <property type="match status" value="1"/>
</dbReference>
<dbReference type="EMBL" id="VULR01000013">
    <property type="protein sequence ID" value="MSS43940.1"/>
    <property type="molecule type" value="Genomic_DNA"/>
</dbReference>
<dbReference type="InterPro" id="IPR045076">
    <property type="entry name" value="MutS"/>
</dbReference>
<keyword evidence="4" id="KW-0175">Coiled coil</keyword>
<sequence length="543" mass="62947">MEFMNELTRKSLDFDYVLSRIKTYTPYGKGYKENMRPYLPGEEERLEEELQRIEQFLKYAKDHDFSREINDIFAHTKDLRTSVKRTMEGCVLSEVELFEIKTFLFLIRDLDKILKKYGMDDWKDIEIEPIEKLEKLLDPDDTKIATFYIYDSYSKKLKNIRKEKKEVDREIKKRKKEIKDKVKEDLNMRFRPDGSIVVPKENQSVLDKIDTNPYLTYVSETYMNVKFTIKSTEEISDLERKLFNLKEREEEEEYKVREEISKQIANSRKKLFRNMASIGKLDFILGKAQFAIETNAVKPEIVKEHCLVIEEGRHPKVEEFLNKKELEFTPISIDLKEGAACITGANMGGKTVSLRLVGLLAAMAQHGLFVPADSMKLGLSNFICTSIGDMQSTDKGLSTFGGEIKLVQEAIEIAHKKGIILIDELARGTNPQEGYAISKALIKFLKDKNSITLVTTHYDNIADMEGVAHLQVVGLSDIEFEKLNEELKDRELDKMDIINRYMDYRLVEVKSKKEVPKDALNIARLMGLDEKIIHEAENILEEK</sequence>
<comment type="caution">
    <text evidence="7">The sequence shown here is derived from an EMBL/GenBank/DDBJ whole genome shotgun (WGS) entry which is preliminary data.</text>
</comment>
<evidence type="ECO:0000313" key="8">
    <source>
        <dbReference type="Proteomes" id="UP000462760"/>
    </source>
</evidence>
<name>A0A844FJ05_9FIRM</name>
<evidence type="ECO:0000259" key="6">
    <source>
        <dbReference type="SMART" id="SM00534"/>
    </source>
</evidence>
<dbReference type="Gene3D" id="1.10.1420.10">
    <property type="match status" value="2"/>
</dbReference>
<organism evidence="7 8">
    <name type="scientific">Anaerosalibacter bizertensis</name>
    <dbReference type="NCBI Taxonomy" id="932217"/>
    <lineage>
        <taxon>Bacteria</taxon>
        <taxon>Bacillati</taxon>
        <taxon>Bacillota</taxon>
        <taxon>Tissierellia</taxon>
        <taxon>Tissierellales</taxon>
        <taxon>Sporanaerobacteraceae</taxon>
        <taxon>Anaerosalibacter</taxon>
    </lineage>
</organism>
<dbReference type="GO" id="GO:0005524">
    <property type="term" value="F:ATP binding"/>
    <property type="evidence" value="ECO:0007669"/>
    <property type="project" value="UniProtKB-KW"/>
</dbReference>
<dbReference type="PANTHER" id="PTHR11361:SF14">
    <property type="entry name" value="DNA MISMATCH REPAIR PROTEIN MUTS, TYPE 2"/>
    <property type="match status" value="1"/>
</dbReference>
<dbReference type="GO" id="GO:0140664">
    <property type="term" value="F:ATP-dependent DNA damage sensor activity"/>
    <property type="evidence" value="ECO:0007669"/>
    <property type="project" value="InterPro"/>
</dbReference>
<dbReference type="GO" id="GO:0006298">
    <property type="term" value="P:mismatch repair"/>
    <property type="evidence" value="ECO:0007669"/>
    <property type="project" value="InterPro"/>
</dbReference>